<dbReference type="AlphaFoldDB" id="A0A9Q0N8B4"/>
<keyword evidence="2" id="KW-1185">Reference proteome</keyword>
<name>A0A9Q0N8B4_9DIPT</name>
<protein>
    <submittedName>
        <fullName evidence="1">Uncharacterized protein</fullName>
    </submittedName>
</protein>
<evidence type="ECO:0000313" key="2">
    <source>
        <dbReference type="Proteomes" id="UP001151699"/>
    </source>
</evidence>
<sequence length="226" mass="26315">MQSLKDHICRGETQVVQDSWVFFTYPKTSNKKKVNGTIFFGICNHKYTSPSILEYILYVIQFPHSVSNHKSKFSSTRKFQSFHFKPSIRYAELWLILWDLLGLQNSEIVFAHPCTYHPVKSSANITIPENKITFTLFSYEHLLCILKHLFIIVFNLATTMLNGNQNYLHFVMCFQNIIISSAENRCAKTLKHTTHGIIRFYLLFISSTLIIKVEDMTFSNNIEINS</sequence>
<evidence type="ECO:0000313" key="1">
    <source>
        <dbReference type="EMBL" id="KAJ6645656.1"/>
    </source>
</evidence>
<dbReference type="Proteomes" id="UP001151699">
    <property type="component" value="Chromosome A"/>
</dbReference>
<comment type="caution">
    <text evidence="1">The sequence shown here is derived from an EMBL/GenBank/DDBJ whole genome shotgun (WGS) entry which is preliminary data.</text>
</comment>
<gene>
    <name evidence="1" type="ORF">Bhyg_00863</name>
</gene>
<organism evidence="1 2">
    <name type="scientific">Pseudolycoriella hygida</name>
    <dbReference type="NCBI Taxonomy" id="35572"/>
    <lineage>
        <taxon>Eukaryota</taxon>
        <taxon>Metazoa</taxon>
        <taxon>Ecdysozoa</taxon>
        <taxon>Arthropoda</taxon>
        <taxon>Hexapoda</taxon>
        <taxon>Insecta</taxon>
        <taxon>Pterygota</taxon>
        <taxon>Neoptera</taxon>
        <taxon>Endopterygota</taxon>
        <taxon>Diptera</taxon>
        <taxon>Nematocera</taxon>
        <taxon>Sciaroidea</taxon>
        <taxon>Sciaridae</taxon>
        <taxon>Pseudolycoriella</taxon>
    </lineage>
</organism>
<accession>A0A9Q0N8B4</accession>
<dbReference type="EMBL" id="WJQU01000001">
    <property type="protein sequence ID" value="KAJ6645656.1"/>
    <property type="molecule type" value="Genomic_DNA"/>
</dbReference>
<proteinExistence type="predicted"/>
<reference evidence="1" key="1">
    <citation type="submission" date="2022-07" db="EMBL/GenBank/DDBJ databases">
        <authorList>
            <person name="Trinca V."/>
            <person name="Uliana J.V.C."/>
            <person name="Torres T.T."/>
            <person name="Ward R.J."/>
            <person name="Monesi N."/>
        </authorList>
    </citation>
    <scope>NUCLEOTIDE SEQUENCE</scope>
    <source>
        <strain evidence="1">HSMRA1968</strain>
        <tissue evidence="1">Whole embryos</tissue>
    </source>
</reference>